<protein>
    <recommendedName>
        <fullName evidence="7">Alpha/Beta hydrolase protein</fullName>
    </recommendedName>
</protein>
<dbReference type="InterPro" id="IPR019363">
    <property type="entry name" value="LDAH"/>
</dbReference>
<dbReference type="Gene3D" id="3.40.50.1820">
    <property type="entry name" value="alpha/beta hydrolase"/>
    <property type="match status" value="1"/>
</dbReference>
<comment type="subcellular location">
    <subcellularLocation>
        <location evidence="1">Lipid droplet</location>
    </subcellularLocation>
</comment>
<keyword evidence="4" id="KW-0378">Hydrolase</keyword>
<keyword evidence="6" id="KW-1185">Reference proteome</keyword>
<dbReference type="GO" id="GO:0005811">
    <property type="term" value="C:lipid droplet"/>
    <property type="evidence" value="ECO:0007669"/>
    <property type="project" value="UniProtKB-SubCell"/>
</dbReference>
<organism evidence="5 6">
    <name type="scientific">Syncephalis pseudoplumigaleata</name>
    <dbReference type="NCBI Taxonomy" id="1712513"/>
    <lineage>
        <taxon>Eukaryota</taxon>
        <taxon>Fungi</taxon>
        <taxon>Fungi incertae sedis</taxon>
        <taxon>Zoopagomycota</taxon>
        <taxon>Zoopagomycotina</taxon>
        <taxon>Zoopagomycetes</taxon>
        <taxon>Zoopagales</taxon>
        <taxon>Piptocephalidaceae</taxon>
        <taxon>Syncephalis</taxon>
    </lineage>
</organism>
<reference evidence="6" key="1">
    <citation type="journal article" date="2018" name="Nat. Microbiol.">
        <title>Leveraging single-cell genomics to expand the fungal tree of life.</title>
        <authorList>
            <person name="Ahrendt S.R."/>
            <person name="Quandt C.A."/>
            <person name="Ciobanu D."/>
            <person name="Clum A."/>
            <person name="Salamov A."/>
            <person name="Andreopoulos B."/>
            <person name="Cheng J.F."/>
            <person name="Woyke T."/>
            <person name="Pelin A."/>
            <person name="Henrissat B."/>
            <person name="Reynolds N.K."/>
            <person name="Benny G.L."/>
            <person name="Smith M.E."/>
            <person name="James T.Y."/>
            <person name="Grigoriev I.V."/>
        </authorList>
    </citation>
    <scope>NUCLEOTIDE SEQUENCE [LARGE SCALE GENOMIC DNA]</scope>
    <source>
        <strain evidence="6">Benny S71-1</strain>
    </source>
</reference>
<comment type="similarity">
    <text evidence="2">Belongs to the AB hydrolase superfamily. LDAH family.</text>
</comment>
<evidence type="ECO:0008006" key="7">
    <source>
        <dbReference type="Google" id="ProtNLM"/>
    </source>
</evidence>
<evidence type="ECO:0000256" key="3">
    <source>
        <dbReference type="ARBA" id="ARBA00022677"/>
    </source>
</evidence>
<sequence length="273" mass="31127">MLAHQLDTPIRATWTVNDCSTETLWWPKRCGGEASTGPDMVLMFICVGNPGVIDYYTQFLSTVHELMDYRLDITSLAAQIEHKIACLDRLREMYPENTQFVLAAHSVGSYIALQVLDARPRHNIAQVICLFPTIQHIRDTPNGHTLHWLWNDTASSMTCFGIRMLQLLPQWMRLLMTRICAGQTAEEAHVTTTKFLSYPCICLIGPMARDEMETIKALQTDLIERHLDKLLFYYGASDNWSPISHYKEMAALFPEGARIHPFIGCPSRQLINV</sequence>
<dbReference type="PANTHER" id="PTHR13390">
    <property type="entry name" value="LIPASE"/>
    <property type="match status" value="1"/>
</dbReference>
<dbReference type="EMBL" id="KZ989135">
    <property type="protein sequence ID" value="RKP27928.1"/>
    <property type="molecule type" value="Genomic_DNA"/>
</dbReference>
<evidence type="ECO:0000313" key="5">
    <source>
        <dbReference type="EMBL" id="RKP27928.1"/>
    </source>
</evidence>
<dbReference type="InterPro" id="IPR029058">
    <property type="entry name" value="AB_hydrolase_fold"/>
</dbReference>
<gene>
    <name evidence="5" type="ORF">SYNPS1DRAFT_11947</name>
</gene>
<dbReference type="Proteomes" id="UP000278143">
    <property type="component" value="Unassembled WGS sequence"/>
</dbReference>
<dbReference type="PANTHER" id="PTHR13390:SF0">
    <property type="entry name" value="LIPID DROPLET-ASSOCIATED HYDROLASE"/>
    <property type="match status" value="1"/>
</dbReference>
<keyword evidence="3" id="KW-0551">Lipid droplet</keyword>
<dbReference type="OrthoDB" id="448051at2759"/>
<dbReference type="AlphaFoldDB" id="A0A4P9Z634"/>
<name>A0A4P9Z634_9FUNG</name>
<evidence type="ECO:0000256" key="2">
    <source>
        <dbReference type="ARBA" id="ARBA00008300"/>
    </source>
</evidence>
<dbReference type="GO" id="GO:0019915">
    <property type="term" value="P:lipid storage"/>
    <property type="evidence" value="ECO:0007669"/>
    <property type="project" value="InterPro"/>
</dbReference>
<proteinExistence type="inferred from homology"/>
<dbReference type="Pfam" id="PF10230">
    <property type="entry name" value="LIDHydrolase"/>
    <property type="match status" value="1"/>
</dbReference>
<evidence type="ECO:0000256" key="1">
    <source>
        <dbReference type="ARBA" id="ARBA00004502"/>
    </source>
</evidence>
<dbReference type="SUPFAM" id="SSF53474">
    <property type="entry name" value="alpha/beta-Hydrolases"/>
    <property type="match status" value="1"/>
</dbReference>
<dbReference type="GO" id="GO:0016298">
    <property type="term" value="F:lipase activity"/>
    <property type="evidence" value="ECO:0007669"/>
    <property type="project" value="InterPro"/>
</dbReference>
<evidence type="ECO:0000256" key="4">
    <source>
        <dbReference type="ARBA" id="ARBA00022801"/>
    </source>
</evidence>
<accession>A0A4P9Z634</accession>
<evidence type="ECO:0000313" key="6">
    <source>
        <dbReference type="Proteomes" id="UP000278143"/>
    </source>
</evidence>